<evidence type="ECO:0008006" key="6">
    <source>
        <dbReference type="Google" id="ProtNLM"/>
    </source>
</evidence>
<dbReference type="Pfam" id="PF00415">
    <property type="entry name" value="RCC1"/>
    <property type="match status" value="3"/>
</dbReference>
<feature type="repeat" description="RCC1" evidence="2">
    <location>
        <begin position="1157"/>
        <end position="1208"/>
    </location>
</feature>
<feature type="repeat" description="RCC1" evidence="2">
    <location>
        <begin position="1426"/>
        <end position="1478"/>
    </location>
</feature>
<comment type="caution">
    <text evidence="4">The sequence shown here is derived from an EMBL/GenBank/DDBJ whole genome shotgun (WGS) entry which is preliminary data.</text>
</comment>
<dbReference type="PANTHER" id="PTHR22870">
    <property type="entry name" value="REGULATOR OF CHROMOSOME CONDENSATION"/>
    <property type="match status" value="1"/>
</dbReference>
<feature type="repeat" description="RCC1" evidence="2">
    <location>
        <begin position="1216"/>
        <end position="1276"/>
    </location>
</feature>
<dbReference type="OrthoDB" id="16281at2759"/>
<feature type="compositionally biased region" description="Basic and acidic residues" evidence="3">
    <location>
        <begin position="1317"/>
        <end position="1332"/>
    </location>
</feature>
<dbReference type="SUPFAM" id="SSF50985">
    <property type="entry name" value="RCC1/BLIP-II"/>
    <property type="match status" value="1"/>
</dbReference>
<evidence type="ECO:0000256" key="2">
    <source>
        <dbReference type="PROSITE-ProRule" id="PRU00235"/>
    </source>
</evidence>
<reference evidence="4" key="1">
    <citation type="submission" date="2021-03" db="EMBL/GenBank/DDBJ databases">
        <title>Chromosome level genome of the anhydrobiotic midge Polypedilum vanderplanki.</title>
        <authorList>
            <person name="Yoshida Y."/>
            <person name="Kikawada T."/>
            <person name="Gusev O."/>
        </authorList>
    </citation>
    <scope>NUCLEOTIDE SEQUENCE</scope>
    <source>
        <strain evidence="4">NIAS01</strain>
        <tissue evidence="4">Whole body or cell culture</tissue>
    </source>
</reference>
<gene>
    <name evidence="4" type="ORF">PVAND_002349</name>
</gene>
<proteinExistence type="predicted"/>
<dbReference type="InterPro" id="IPR000408">
    <property type="entry name" value="Reg_chr_condens"/>
</dbReference>
<accession>A0A9J6BQQ5</accession>
<feature type="region of interest" description="Disordered" evidence="3">
    <location>
        <begin position="1302"/>
        <end position="1343"/>
    </location>
</feature>
<dbReference type="InterPro" id="IPR051210">
    <property type="entry name" value="Ub_ligase/GEF_domain"/>
</dbReference>
<dbReference type="EMBL" id="JADBJN010000003">
    <property type="protein sequence ID" value="KAG5672204.1"/>
    <property type="molecule type" value="Genomic_DNA"/>
</dbReference>
<organism evidence="4 5">
    <name type="scientific">Polypedilum vanderplanki</name>
    <name type="common">Sleeping chironomid midge</name>
    <dbReference type="NCBI Taxonomy" id="319348"/>
    <lineage>
        <taxon>Eukaryota</taxon>
        <taxon>Metazoa</taxon>
        <taxon>Ecdysozoa</taxon>
        <taxon>Arthropoda</taxon>
        <taxon>Hexapoda</taxon>
        <taxon>Insecta</taxon>
        <taxon>Pterygota</taxon>
        <taxon>Neoptera</taxon>
        <taxon>Endopterygota</taxon>
        <taxon>Diptera</taxon>
        <taxon>Nematocera</taxon>
        <taxon>Chironomoidea</taxon>
        <taxon>Chironomidae</taxon>
        <taxon>Chironominae</taxon>
        <taxon>Polypedilum</taxon>
        <taxon>Polypedilum</taxon>
    </lineage>
</organism>
<name>A0A9J6BQQ5_POLVA</name>
<protein>
    <recommendedName>
        <fullName evidence="6">X-linked retinitis pigmentosa GTPase regulator-like protein</fullName>
    </recommendedName>
</protein>
<keyword evidence="5" id="KW-1185">Reference proteome</keyword>
<evidence type="ECO:0000256" key="3">
    <source>
        <dbReference type="SAM" id="MobiDB-lite"/>
    </source>
</evidence>
<sequence>MKEKDFLSCKKILHNFNSNLKLATTSEVVNESRYQLLCIVTFKDEIILRYVSDNSEIVLKKIDWFYEKKKIIKAVAFDPFPSAWLLVLCIDNTIHIVPALSLCDKSIPFKCTFSPNEITSFVVPFIGAHECPNSQKCPNQTFDSTSCTDININKRTKRHQFDIKKNRFSANKINELCSSSAYNHIYCDEKPQNSASVSTSSSFHKDSSIEAISASSTPCESQVSNITSGMMESSTLSSDSTISCPVPTTIIWWRTTHAEYNQNRAIIGYSDGCIAVVQLTNNCPFIGNTTIEKGIIDRFAICKDESCETVYLLINTLAKEQYKILLEQKSTCYIFPSEIRSPPDTIRNSENEWEVVGQDVLEKSVENDIDQTAGTSEDLTKLFPAAKARLLSLRDLGAKKIGNLKMKLAERNNKQREKEKSEYEASRLIHENISITPELLTTPSGPFFTVQTSQNRHLMGAIHGYSSTLSIHNVEIMMIPSALYKLPSFTTDVLLTDTVIYSLQPSIAQNNVTNDTFVTNSSHESNTNVNNHLDGTIETENTISVISCNLSSTKIGEECDFNDKALLGSFKFASDEKIIAILPMVTSEREILVEGSVDVGSNDVEMKSTYSKYLSYNSKLKGSKKFDDIYDSKVLKNEFPRVIFEKCLIVTSRCVYCVELSEKPHIIFLNLASSSSWTLCDDFCKTFNLNMTECVEFSGDILLRKKRIEQALLTYNIARIPPIKTALKLAMFNETSALRQISSMALKISFILESQHPMSAVINHLLKDVKERHEKSEAIVKGLRDQTNTKPIITEKMISDFSYESSENFDIQMSNSAQFHLSNLLFLTLCERAVKDKNLMPLWNFIVTNTKYHTSLSSIILSQSGLYSSAVLLAMHRGACLDVFSCLVSMADHVLDISNEMNVYMYNLSDMIFMETIIYLQNFGFDFFEAIRKNLDKLNVVVLERLAKQLNPFDPVYRPVLFKVKNQNIIKEIENKFLEFCQSLIETYILILIKLQRLQIHKDNFLNSINIFRITSEERQNYVKLLNYSPISAGFSHSGCIIENSVYLWGTNGINCALNRNVLQSDANENDILPTRLDFFKDINLDVYSVHCGRSHTLFLTNNGLYAMGCNKMGQLGIDQSIRLNVALQPMLVKALDNKVITQISAGQHHNAVVADDKLYTFGWNIYGQCGHNEIKNIREPKIVEFFNDKKIKQIACGQAHTLVLTYEKENNHLHTRLYAFGSNHFGQLGIGSNSENDFNSNKNNSLSFVPLRIAIDEDIRLIHTNYFVNFAVTDSNKLLTWGLSPPELRIINQSKKRNKASQKLKDALQEQGTQEKVVEEKLPQVDEKNQEPEPEPEMEVKENVPEIKIDECESLPQVEDDAPSIIKIKDAPVSGIDEQLEDPILSSQEYVGHLLPSEIDTSEIDSDIIALSSGIYHYALITITSSLYMWGKNIERQLGRENVKPDVAIPMKHQSLLDIEVKYVECGADYTLIVTNDNELKAFGNNGSGQCGVENAADKQGGGKLIRFKSSKRIFRIPESSMYLHNPVTPICCLKNLPKFKRNAIIESSLSKSLRKQNQLYVDEKILDSNRNPSFSSMSSVASTISTSSKSDDENSENEDVTKSNDYIHYCLFLFQGLYDSTRFYEKNLSHIIGSEYKIRTLMLNYNYIEAFKQALENDGRGAAMSIKIFEYFTTDQNIIPMHTEDIKYFIYDVFLHFIRNGFKIEELEKYFLCNLDYYFLQLAFILYFCGNNNNSNSTGLEKQLFDKFKHLYSNYENFAYFDSNEIEAIFKNISTSFHCALCQNILKYSENFN</sequence>
<feature type="repeat" description="RCC1" evidence="2">
    <location>
        <begin position="1044"/>
        <end position="1103"/>
    </location>
</feature>
<evidence type="ECO:0000313" key="4">
    <source>
        <dbReference type="EMBL" id="KAG5672204.1"/>
    </source>
</evidence>
<feature type="repeat" description="RCC1" evidence="2">
    <location>
        <begin position="1103"/>
        <end position="1157"/>
    </location>
</feature>
<keyword evidence="1" id="KW-0677">Repeat</keyword>
<evidence type="ECO:0000256" key="1">
    <source>
        <dbReference type="ARBA" id="ARBA00022737"/>
    </source>
</evidence>
<dbReference type="Proteomes" id="UP001107558">
    <property type="component" value="Chromosome 3"/>
</dbReference>
<evidence type="ECO:0000313" key="5">
    <source>
        <dbReference type="Proteomes" id="UP001107558"/>
    </source>
</evidence>
<dbReference type="InterPro" id="IPR009091">
    <property type="entry name" value="RCC1/BLIP-II"/>
</dbReference>
<dbReference type="PANTHER" id="PTHR22870:SF470">
    <property type="entry name" value="BTB DOMAIN-CONTAINING PROTEIN"/>
    <property type="match status" value="1"/>
</dbReference>
<dbReference type="Gene3D" id="2.130.10.30">
    <property type="entry name" value="Regulator of chromosome condensation 1/beta-lactamase-inhibitor protein II"/>
    <property type="match status" value="2"/>
</dbReference>
<dbReference type="PROSITE" id="PS50012">
    <property type="entry name" value="RCC1_3"/>
    <property type="match status" value="5"/>
</dbReference>